<keyword evidence="2" id="KW-1185">Reference proteome</keyword>
<reference evidence="2" key="1">
    <citation type="journal article" date="2022" name="Microbiol. Resour. Announc.">
        <title>Draft Genome Sequence of a Methanogenic Archaeon from West Spitsbergen Permafrost.</title>
        <authorList>
            <person name="Trubitsyn V."/>
            <person name="Rivkina E."/>
            <person name="Shcherbakova V."/>
        </authorList>
    </citation>
    <scope>NUCLEOTIDE SEQUENCE [LARGE SCALE GENOMIC DNA]</scope>
    <source>
        <strain evidence="2">VT</strain>
    </source>
</reference>
<dbReference type="SUPFAM" id="SSF57802">
    <property type="entry name" value="Rubredoxin-like"/>
    <property type="match status" value="1"/>
</dbReference>
<dbReference type="AlphaFoldDB" id="A0A8T5UKN1"/>
<accession>A0A8T5UKN1</accession>
<evidence type="ECO:0000313" key="2">
    <source>
        <dbReference type="Proteomes" id="UP000825933"/>
    </source>
</evidence>
<evidence type="ECO:0008006" key="3">
    <source>
        <dbReference type="Google" id="ProtNLM"/>
    </source>
</evidence>
<name>A0A8T5UKN1_9EURY</name>
<evidence type="ECO:0000313" key="1">
    <source>
        <dbReference type="EMBL" id="MBZ2164448.1"/>
    </source>
</evidence>
<sequence>MWKTKIEFKCIHCGALYNPNEELDCPKCNDKDKIVDKINSSFTTKNKNLSGS</sequence>
<comment type="caution">
    <text evidence="1">The sequence shown here is derived from an EMBL/GenBank/DDBJ whole genome shotgun (WGS) entry which is preliminary data.</text>
</comment>
<protein>
    <recommendedName>
        <fullName evidence="3">Rubredoxin-like domain-containing protein</fullName>
    </recommendedName>
</protein>
<dbReference type="Proteomes" id="UP000825933">
    <property type="component" value="Unassembled WGS sequence"/>
</dbReference>
<proteinExistence type="predicted"/>
<gene>
    <name evidence="1" type="ORF">K8N75_00050</name>
</gene>
<organism evidence="1 2">
    <name type="scientific">Methanobacterium spitsbergense</name>
    <dbReference type="NCBI Taxonomy" id="2874285"/>
    <lineage>
        <taxon>Archaea</taxon>
        <taxon>Methanobacteriati</taxon>
        <taxon>Methanobacteriota</taxon>
        <taxon>Methanomada group</taxon>
        <taxon>Methanobacteria</taxon>
        <taxon>Methanobacteriales</taxon>
        <taxon>Methanobacteriaceae</taxon>
        <taxon>Methanobacterium</taxon>
    </lineage>
</organism>
<dbReference type="RefSeq" id="WP_156095966.1">
    <property type="nucleotide sequence ID" value="NZ_JAIOUQ010000001.1"/>
</dbReference>
<dbReference type="EMBL" id="JAIOUQ010000001">
    <property type="protein sequence ID" value="MBZ2164448.1"/>
    <property type="molecule type" value="Genomic_DNA"/>
</dbReference>